<sequence length="232" mass="26389">MTFTVATVAHVDRQNDMSPMLRAITNRCFIDDGRLGAGRNHLRALRYLARQEDTWGVVFEDDALPVVGISEQIRSALQNAPTPVVSFYLGRGRPPHAQHAIQRAMGMISVDGIDPSFLVHSGMLHCVGYAILTSEIHSLIEYMPWHLRTDTPPDEIISRWAQRGPKCLVSYTWPSLVDHNDELPTTIVDRRSMIMEEIWGAQDEREADPPKLERKAWNVGRREAWDSLCFPF</sequence>
<gene>
    <name evidence="1" type="ORF">SEA_PHABBA_248</name>
</gene>
<dbReference type="EMBL" id="MF668280">
    <property type="protein sequence ID" value="ASZ74785.1"/>
    <property type="molecule type" value="Genomic_DNA"/>
</dbReference>
<name>A0A249XSR2_9CAUD</name>
<keyword evidence="2" id="KW-1185">Reference proteome</keyword>
<proteinExistence type="predicted"/>
<reference evidence="2" key="1">
    <citation type="submission" date="2017-08" db="EMBL/GenBank/DDBJ databases">
        <authorList>
            <person name="de Groot N.N."/>
        </authorList>
    </citation>
    <scope>NUCLEOTIDE SEQUENCE [LARGE SCALE GENOMIC DNA]</scope>
</reference>
<evidence type="ECO:0000313" key="2">
    <source>
        <dbReference type="Proteomes" id="UP000226037"/>
    </source>
</evidence>
<accession>A0A249XSR2</accession>
<protein>
    <submittedName>
        <fullName evidence="1">Glycosyltransferase</fullName>
    </submittedName>
</protein>
<dbReference type="Proteomes" id="UP000226037">
    <property type="component" value="Segment"/>
</dbReference>
<organism evidence="1 2">
    <name type="scientific">Mycobacterium phage Phabba</name>
    <dbReference type="NCBI Taxonomy" id="2027899"/>
    <lineage>
        <taxon>Viruses</taxon>
        <taxon>Duplodnaviria</taxon>
        <taxon>Heunggongvirae</taxon>
        <taxon>Uroviricota</taxon>
        <taxon>Caudoviricetes</taxon>
        <taxon>Ceeclamvirinae</taxon>
        <taxon>Myrnavirus</taxon>
        <taxon>Myrnavirus phabba</taxon>
        <taxon>Myranavirus phabba</taxon>
    </lineage>
</organism>
<evidence type="ECO:0000313" key="1">
    <source>
        <dbReference type="EMBL" id="ASZ74785.1"/>
    </source>
</evidence>